<dbReference type="EMBL" id="CP070371">
    <property type="protein sequence ID" value="QRZ15905.1"/>
    <property type="molecule type" value="Genomic_DNA"/>
</dbReference>
<dbReference type="Pfam" id="PF13538">
    <property type="entry name" value="UvrD_C_2"/>
    <property type="match status" value="1"/>
</dbReference>
<keyword evidence="2" id="KW-0067">ATP-binding</keyword>
<dbReference type="RefSeq" id="WP_205296798.1">
    <property type="nucleotide sequence ID" value="NZ_CP070371.1"/>
</dbReference>
<keyword evidence="1" id="KW-0547">Nucleotide-binding</keyword>
<organism evidence="4 5">
    <name type="scientific">Paracoccus methylovorus</name>
    <dbReference type="NCBI Taxonomy" id="2812658"/>
    <lineage>
        <taxon>Bacteria</taxon>
        <taxon>Pseudomonadati</taxon>
        <taxon>Pseudomonadota</taxon>
        <taxon>Alphaproteobacteria</taxon>
        <taxon>Rhodobacterales</taxon>
        <taxon>Paracoccaceae</taxon>
        <taxon>Paracoccus</taxon>
    </lineage>
</organism>
<dbReference type="InterPro" id="IPR003593">
    <property type="entry name" value="AAA+_ATPase"/>
</dbReference>
<dbReference type="InterPro" id="IPR050534">
    <property type="entry name" value="Coronavir_polyprotein_1ab"/>
</dbReference>
<protein>
    <submittedName>
        <fullName evidence="4">AAA family ATPase</fullName>
    </submittedName>
</protein>
<keyword evidence="5" id="KW-1185">Reference proteome</keyword>
<dbReference type="Proteomes" id="UP000663629">
    <property type="component" value="Chromosome 2"/>
</dbReference>
<accession>A0ABX7JPR6</accession>
<evidence type="ECO:0000259" key="3">
    <source>
        <dbReference type="SMART" id="SM00382"/>
    </source>
</evidence>
<dbReference type="InterPro" id="IPR027417">
    <property type="entry name" value="P-loop_NTPase"/>
</dbReference>
<proteinExistence type="predicted"/>
<reference evidence="4 5" key="1">
    <citation type="submission" date="2021-02" db="EMBL/GenBank/DDBJ databases">
        <title>Paracoccus methylovroum sp.nov., a new methanol and methylamine utilizing methylotrophic denitrifer.</title>
        <authorList>
            <person name="Timsy T."/>
            <person name="Behrendt U."/>
            <person name="Ulrich A."/>
            <person name="Spanner T."/>
            <person name="Foesel B.U."/>
            <person name="Horn M.A."/>
            <person name="Kolb S."/>
        </authorList>
    </citation>
    <scope>NUCLEOTIDE SEQUENCE [LARGE SCALE GENOMIC DNA]</scope>
    <source>
        <strain evidence="4 5">H4-D09</strain>
    </source>
</reference>
<dbReference type="SMART" id="SM00382">
    <property type="entry name" value="AAA"/>
    <property type="match status" value="1"/>
</dbReference>
<dbReference type="CDD" id="cd18809">
    <property type="entry name" value="SF1_C_RecD"/>
    <property type="match status" value="1"/>
</dbReference>
<evidence type="ECO:0000256" key="2">
    <source>
        <dbReference type="ARBA" id="ARBA00022840"/>
    </source>
</evidence>
<evidence type="ECO:0000313" key="5">
    <source>
        <dbReference type="Proteomes" id="UP000663629"/>
    </source>
</evidence>
<gene>
    <name evidence="4" type="ORF">JWJ88_16605</name>
</gene>
<dbReference type="SUPFAM" id="SSF52540">
    <property type="entry name" value="P-loop containing nucleoside triphosphate hydrolases"/>
    <property type="match status" value="1"/>
</dbReference>
<evidence type="ECO:0000313" key="4">
    <source>
        <dbReference type="EMBL" id="QRZ15905.1"/>
    </source>
</evidence>
<name>A0ABX7JPR6_9RHOB</name>
<evidence type="ECO:0000256" key="1">
    <source>
        <dbReference type="ARBA" id="ARBA00022741"/>
    </source>
</evidence>
<feature type="domain" description="AAA+ ATPase" evidence="3">
    <location>
        <begin position="40"/>
        <end position="297"/>
    </location>
</feature>
<dbReference type="Pfam" id="PF13604">
    <property type="entry name" value="AAA_30"/>
    <property type="match status" value="1"/>
</dbReference>
<dbReference type="PANTHER" id="PTHR43788:SF6">
    <property type="entry name" value="DNA HELICASE B"/>
    <property type="match status" value="1"/>
</dbReference>
<sequence>MTLPTLSPDQAEAWDMLAAMLEESGIDLLSEEIAPPTPGKGRVMAVVGKAGSGKTLLLAELTKALKATGVDIISGDYEGKKRKDRRTVAILAPTNKAAFVLRMRGVPATTIHRILYTPVYDPEYERIADWLTGIGDRPGVEGVMEGLTEAALDRAKAFYEQNASIPGALAAAGLRGSDFIRGWKRREEGLDIGLIDEASMLDERQFEDLREIFPLLILFGDPAQLAPVGQSGQMIFDRLAPAQRLVLERVHRQQDDSPILDLAHALADPKLEFDSFERMIRDAASRDPRVIWAERVESDLMAQSPVLCWRNITRIKLIQAFRSAYGAPGDALLPGEPLICDGLELPLKHRKKRIDLEARGLIKGAQVVYLGPGRKPGFSRLHVVGAEEPRLSAASIVKIEMPDVDEPFIPYAARMGAAFLHGAAVTIHKAQGSQWPDVQVFAPDIAAAAWSGRSEAGIALWKRLAYVAITRTQERLHWVVKSRLARPSAPLGIDHLEAPANVLQLATESED</sequence>
<dbReference type="InterPro" id="IPR027785">
    <property type="entry name" value="UvrD-like_helicase_C"/>
</dbReference>
<dbReference type="Gene3D" id="3.40.50.300">
    <property type="entry name" value="P-loop containing nucleotide triphosphate hydrolases"/>
    <property type="match status" value="2"/>
</dbReference>
<dbReference type="PANTHER" id="PTHR43788">
    <property type="entry name" value="DNA2/NAM7 HELICASE FAMILY MEMBER"/>
    <property type="match status" value="1"/>
</dbReference>